<evidence type="ECO:0000313" key="3">
    <source>
        <dbReference type="Proteomes" id="UP001360953"/>
    </source>
</evidence>
<organism evidence="2 3">
    <name type="scientific">Phyllosticta citribraziliensis</name>
    <dbReference type="NCBI Taxonomy" id="989973"/>
    <lineage>
        <taxon>Eukaryota</taxon>
        <taxon>Fungi</taxon>
        <taxon>Dikarya</taxon>
        <taxon>Ascomycota</taxon>
        <taxon>Pezizomycotina</taxon>
        <taxon>Dothideomycetes</taxon>
        <taxon>Dothideomycetes incertae sedis</taxon>
        <taxon>Botryosphaeriales</taxon>
        <taxon>Phyllostictaceae</taxon>
        <taxon>Phyllosticta</taxon>
    </lineage>
</organism>
<sequence>MDRVVVVAPALPIQWRFLGLGFDEGAVIHRITLDESWEQPFNFTATPRKRSSSTTSTSREHSSGIVVTPWEHSSATTAALRKWLSTTTTATHEESLPPPPPKEHPAPPKRRAGGNRSRLQQHTERCLAALHLRSVVRRRCFQAGVGRVPAALSSRYPSADLHTPSTSHHTLSTSDTQLQVAHLFAFRSSAMATADPTPQTKCGPSGLLKLPPELVEKIASHLSPTTNGVENPWKSASGWYSVDFVTRDDFLTLRHTCRQMNDTTFSFFRRQYFTERVVKLQTKSLQELSQISAHPTLRRQVQKLKISPQFHDQYERGTFGHLETKYMEKSKHVHFAEGSWTAILQSFQSLRSSITKSVQEDHQLWRSGVIPALLARIMASLQGLHAVSYGNHNVSNPKLQRFDKQTAKLWVAARIQEIEGTSIEEFHKNLAFDRWSFHRHKGFQMVKAALIACGKTFSSLRFEHGSFLLRETMRESKTVPSSLLEQCFKGLKALHVSFTPIVPEYVSDTAVDDDLEEIVCNRALEEPGSEDAFFFLAAVPGSIEELELGLNIDPDEMNSSAEEKVFAATPVFDQVFTMIEFPRLRKLSIKNTFHVVESMAQLISKHKTSLRVVQISPSVPQSRDPEFVSYVAECGHEPGFDFDNAKWSAVLKALLECENLVDLRLRTQSSIYIGGGNILANRKSRKWRGRLWYAWGESYDAAPWVIEPRAKFLRERFEQHLEEWKKAERVHKV</sequence>
<dbReference type="GeneID" id="92026737"/>
<feature type="compositionally biased region" description="Basic and acidic residues" evidence="1">
    <location>
        <begin position="91"/>
        <end position="106"/>
    </location>
</feature>
<feature type="region of interest" description="Disordered" evidence="1">
    <location>
        <begin position="88"/>
        <end position="121"/>
    </location>
</feature>
<protein>
    <recommendedName>
        <fullName evidence="4">F-box domain-containing protein</fullName>
    </recommendedName>
</protein>
<reference evidence="2 3" key="1">
    <citation type="submission" date="2024-04" db="EMBL/GenBank/DDBJ databases">
        <title>Phyllosticta paracitricarpa is synonymous to the EU quarantine fungus P. citricarpa based on phylogenomic analyses.</title>
        <authorList>
            <consortium name="Lawrence Berkeley National Laboratory"/>
            <person name="Van ingen-buijs V.A."/>
            <person name="Van westerhoven A.C."/>
            <person name="Haridas S."/>
            <person name="Skiadas P."/>
            <person name="Martin F."/>
            <person name="Groenewald J.Z."/>
            <person name="Crous P.W."/>
            <person name="Seidl M.F."/>
        </authorList>
    </citation>
    <scope>NUCLEOTIDE SEQUENCE [LARGE SCALE GENOMIC DNA]</scope>
    <source>
        <strain evidence="2 3">CPC 17464</strain>
    </source>
</reference>
<dbReference type="RefSeq" id="XP_066651477.1">
    <property type="nucleotide sequence ID" value="XM_066793831.1"/>
</dbReference>
<keyword evidence="3" id="KW-1185">Reference proteome</keyword>
<comment type="caution">
    <text evidence="2">The sequence shown here is derived from an EMBL/GenBank/DDBJ whole genome shotgun (WGS) entry which is preliminary data.</text>
</comment>
<feature type="region of interest" description="Disordered" evidence="1">
    <location>
        <begin position="44"/>
        <end position="70"/>
    </location>
</feature>
<proteinExistence type="predicted"/>
<gene>
    <name evidence="2" type="ORF">J3D65DRAFT_121660</name>
</gene>
<accession>A0ABR1L8T3</accession>
<name>A0ABR1L8T3_9PEZI</name>
<dbReference type="Proteomes" id="UP001360953">
    <property type="component" value="Unassembled WGS sequence"/>
</dbReference>
<evidence type="ECO:0000256" key="1">
    <source>
        <dbReference type="SAM" id="MobiDB-lite"/>
    </source>
</evidence>
<dbReference type="EMBL" id="JBBPEH010000012">
    <property type="protein sequence ID" value="KAK7531653.1"/>
    <property type="molecule type" value="Genomic_DNA"/>
</dbReference>
<evidence type="ECO:0008006" key="4">
    <source>
        <dbReference type="Google" id="ProtNLM"/>
    </source>
</evidence>
<evidence type="ECO:0000313" key="2">
    <source>
        <dbReference type="EMBL" id="KAK7531653.1"/>
    </source>
</evidence>